<dbReference type="PANTHER" id="PTHR11106">
    <property type="entry name" value="GANGLIOSIDE INDUCED DIFFERENTIATION ASSOCIATED PROTEIN 2-RELATED"/>
    <property type="match status" value="1"/>
</dbReference>
<dbReference type="SUPFAM" id="SSF52949">
    <property type="entry name" value="Macro domain-like"/>
    <property type="match status" value="1"/>
</dbReference>
<reference evidence="2" key="1">
    <citation type="submission" date="2019-11" db="EMBL/GenBank/DDBJ databases">
        <authorList>
            <person name="Feng L."/>
        </authorList>
    </citation>
    <scope>NUCLEOTIDE SEQUENCE</scope>
    <source>
        <strain evidence="2">AodontolyticusLFYP35</strain>
    </source>
</reference>
<dbReference type="NCBIfam" id="NF003163">
    <property type="entry name" value="PRK04143.1"/>
    <property type="match status" value="1"/>
</dbReference>
<protein>
    <submittedName>
        <fullName evidence="2">O-acetyl-ADP-ribose deacetylase</fullName>
        <ecNumber evidence="2">3.5.1.-</ecNumber>
    </submittedName>
</protein>
<dbReference type="Gene3D" id="3.40.220.10">
    <property type="entry name" value="Leucine Aminopeptidase, subunit E, domain 1"/>
    <property type="match status" value="1"/>
</dbReference>
<dbReference type="PANTHER" id="PTHR11106:SF27">
    <property type="entry name" value="MACRO DOMAIN-CONTAINING PROTEIN"/>
    <property type="match status" value="1"/>
</dbReference>
<name>A0A6N2QVP0_9ACTO</name>
<dbReference type="EC" id="3.5.1.-" evidence="2"/>
<dbReference type="CDD" id="cd02908">
    <property type="entry name" value="Macro_OAADPr_deacetylase"/>
    <property type="match status" value="1"/>
</dbReference>
<dbReference type="AlphaFoldDB" id="A0A6N2QVP0"/>
<gene>
    <name evidence="2" type="primary">ymdB</name>
    <name evidence="2" type="ORF">AOLFYP35_00041</name>
</gene>
<evidence type="ECO:0000313" key="2">
    <source>
        <dbReference type="EMBL" id="VYS72622.1"/>
    </source>
</evidence>
<feature type="domain" description="Macro" evidence="1">
    <location>
        <begin position="73"/>
        <end position="262"/>
    </location>
</feature>
<dbReference type="SMART" id="SM00506">
    <property type="entry name" value="A1pp"/>
    <property type="match status" value="1"/>
</dbReference>
<organism evidence="2">
    <name type="scientific">Schaalia odontolytica</name>
    <dbReference type="NCBI Taxonomy" id="1660"/>
    <lineage>
        <taxon>Bacteria</taxon>
        <taxon>Bacillati</taxon>
        <taxon>Actinomycetota</taxon>
        <taxon>Actinomycetes</taxon>
        <taxon>Actinomycetales</taxon>
        <taxon>Actinomycetaceae</taxon>
        <taxon>Schaalia</taxon>
    </lineage>
</organism>
<dbReference type="PROSITE" id="PS51154">
    <property type="entry name" value="MACRO"/>
    <property type="match status" value="1"/>
</dbReference>
<dbReference type="InterPro" id="IPR043472">
    <property type="entry name" value="Macro_dom-like"/>
</dbReference>
<sequence length="262" mass="28627">MWPSRMLELLTPLIAGLCEERGIDVPAPTSVDEMWTQFCALVNTRPPMPASPQWLALQDQLLSELIAGDGVVSIDEAEVAPLHPNIRLWRGDITRLAADAIVNAANSQMLGCWVPGRSCIDNAIHTFAGVQLRLECAQLMEEQGHEEPTGRAKITGAYNLPSQRVIHTVGPIVPAGEDADMHRFELMSSYLNCLDLAQESGMGSLAFCCISTGVFGYPKQAAAEVAVDVVNQWLTATQSPMIVVFDVFSDEDEAIYRRLLGF</sequence>
<dbReference type="GO" id="GO:0016787">
    <property type="term" value="F:hydrolase activity"/>
    <property type="evidence" value="ECO:0007669"/>
    <property type="project" value="UniProtKB-KW"/>
</dbReference>
<dbReference type="Pfam" id="PF01661">
    <property type="entry name" value="Macro"/>
    <property type="match status" value="1"/>
</dbReference>
<accession>A0A6N2QVP0</accession>
<evidence type="ECO:0000259" key="1">
    <source>
        <dbReference type="PROSITE" id="PS51154"/>
    </source>
</evidence>
<proteinExistence type="predicted"/>
<keyword evidence="2" id="KW-0378">Hydrolase</keyword>
<dbReference type="InterPro" id="IPR002589">
    <property type="entry name" value="Macro_dom"/>
</dbReference>
<dbReference type="EMBL" id="CACRSM010000001">
    <property type="protein sequence ID" value="VYS72622.1"/>
    <property type="molecule type" value="Genomic_DNA"/>
</dbReference>